<dbReference type="Pfam" id="PF07859">
    <property type="entry name" value="Abhydrolase_3"/>
    <property type="match status" value="1"/>
</dbReference>
<dbReference type="GO" id="GO:0019433">
    <property type="term" value="P:triglyceride catabolic process"/>
    <property type="evidence" value="ECO:0007669"/>
    <property type="project" value="TreeGrafter"/>
</dbReference>
<dbReference type="Gene3D" id="3.40.50.1820">
    <property type="entry name" value="alpha/beta hydrolase"/>
    <property type="match status" value="1"/>
</dbReference>
<feature type="domain" description="Alpha/beta hydrolase fold-3" evidence="2">
    <location>
        <begin position="75"/>
        <end position="280"/>
    </location>
</feature>
<reference evidence="3" key="2">
    <citation type="submission" date="2020-09" db="EMBL/GenBank/DDBJ databases">
        <authorList>
            <person name="Sun Q."/>
            <person name="Ohkuma M."/>
        </authorList>
    </citation>
    <scope>NUCLEOTIDE SEQUENCE</scope>
    <source>
        <strain evidence="3">JCM 4637</strain>
    </source>
</reference>
<evidence type="ECO:0000259" key="2">
    <source>
        <dbReference type="Pfam" id="PF07859"/>
    </source>
</evidence>
<dbReference type="SUPFAM" id="SSF53474">
    <property type="entry name" value="alpha/beta-Hydrolases"/>
    <property type="match status" value="1"/>
</dbReference>
<dbReference type="PANTHER" id="PTHR23025">
    <property type="entry name" value="TRIACYLGLYCEROL LIPASE"/>
    <property type="match status" value="1"/>
</dbReference>
<dbReference type="GO" id="GO:0005829">
    <property type="term" value="C:cytosol"/>
    <property type="evidence" value="ECO:0007669"/>
    <property type="project" value="TreeGrafter"/>
</dbReference>
<organism evidence="3 4">
    <name type="scientific">Streptomyces finlayi</name>
    <dbReference type="NCBI Taxonomy" id="67296"/>
    <lineage>
        <taxon>Bacteria</taxon>
        <taxon>Bacillati</taxon>
        <taxon>Actinomycetota</taxon>
        <taxon>Actinomycetes</taxon>
        <taxon>Kitasatosporales</taxon>
        <taxon>Streptomycetaceae</taxon>
        <taxon>Streptomyces</taxon>
    </lineage>
</organism>
<sequence>MPIEPALEQFLDQVPQLDWSLDPVSFREQSAARLALLPVTTPLPKVEDGVIPGPGGEIPVRFYHPSADPDLPVTVFCHGGGFVIGDLESHDALCRTTAKESGSIVMAVDYRLSPEHAFPAALEDGFAAYVWAREHAREWGGDPSRIALAGDSAGASITAGVCLMARDRGVPQPVLQLLWYPATGLDETPSRKRFADAAMLGAQAMAFFHRHHFGAISRREAVPYGAVSLADDLSGLAPAYVLVAGNDPLLDEGIAYAGQLRAAGVPTQLDVQEEMVHGFLNFADLLPSCRAAAQPSLTALREALRH</sequence>
<evidence type="ECO:0000313" key="3">
    <source>
        <dbReference type="EMBL" id="GHD08765.1"/>
    </source>
</evidence>
<reference evidence="3" key="1">
    <citation type="journal article" date="2014" name="Int. J. Syst. Evol. Microbiol.">
        <title>Complete genome sequence of Corynebacterium casei LMG S-19264T (=DSM 44701T), isolated from a smear-ripened cheese.</title>
        <authorList>
            <consortium name="US DOE Joint Genome Institute (JGI-PGF)"/>
            <person name="Walter F."/>
            <person name="Albersmeier A."/>
            <person name="Kalinowski J."/>
            <person name="Ruckert C."/>
        </authorList>
    </citation>
    <scope>NUCLEOTIDE SEQUENCE</scope>
    <source>
        <strain evidence="3">JCM 4637</strain>
    </source>
</reference>
<dbReference type="InterPro" id="IPR013094">
    <property type="entry name" value="AB_hydrolase_3"/>
</dbReference>
<dbReference type="InterPro" id="IPR033140">
    <property type="entry name" value="Lipase_GDXG_put_SER_AS"/>
</dbReference>
<dbReference type="PROSITE" id="PS01174">
    <property type="entry name" value="LIPASE_GDXG_SER"/>
    <property type="match status" value="1"/>
</dbReference>
<name>A0A918X3J2_9ACTN</name>
<feature type="active site" evidence="1">
    <location>
        <position position="152"/>
    </location>
</feature>
<dbReference type="EMBL" id="BMVC01000014">
    <property type="protein sequence ID" value="GHD08765.1"/>
    <property type="molecule type" value="Genomic_DNA"/>
</dbReference>
<dbReference type="AlphaFoldDB" id="A0A918X3J2"/>
<evidence type="ECO:0000256" key="1">
    <source>
        <dbReference type="PROSITE-ProRule" id="PRU10038"/>
    </source>
</evidence>
<evidence type="ECO:0000313" key="4">
    <source>
        <dbReference type="Proteomes" id="UP000638353"/>
    </source>
</evidence>
<dbReference type="PANTHER" id="PTHR23025:SF4">
    <property type="entry name" value="ALPHA_BETA HYDROLASE FOLD-3 DOMAIN-CONTAINING PROTEIN"/>
    <property type="match status" value="1"/>
</dbReference>
<gene>
    <name evidence="3" type="ORF">GCM10010334_62410</name>
</gene>
<comment type="caution">
    <text evidence="3">The sequence shown here is derived from an EMBL/GenBank/DDBJ whole genome shotgun (WGS) entry which is preliminary data.</text>
</comment>
<dbReference type="InterPro" id="IPR029058">
    <property type="entry name" value="AB_hydrolase_fold"/>
</dbReference>
<accession>A0A918X3J2</accession>
<proteinExistence type="predicted"/>
<dbReference type="Proteomes" id="UP000638353">
    <property type="component" value="Unassembled WGS sequence"/>
</dbReference>
<dbReference type="RefSeq" id="WP_189826137.1">
    <property type="nucleotide sequence ID" value="NZ_BMVC01000014.1"/>
</dbReference>
<protein>
    <submittedName>
        <fullName evidence="3">Lipase LipH</fullName>
    </submittedName>
</protein>
<dbReference type="GO" id="GO:0004771">
    <property type="term" value="F:sterol ester esterase activity"/>
    <property type="evidence" value="ECO:0007669"/>
    <property type="project" value="TreeGrafter"/>
</dbReference>
<dbReference type="GO" id="GO:0004806">
    <property type="term" value="F:triacylglycerol lipase activity"/>
    <property type="evidence" value="ECO:0007669"/>
    <property type="project" value="TreeGrafter"/>
</dbReference>